<dbReference type="Pfam" id="PF03963">
    <property type="entry name" value="FlgD"/>
    <property type="match status" value="1"/>
</dbReference>
<dbReference type="Pfam" id="PF13861">
    <property type="entry name" value="FLgD_tudor"/>
    <property type="match status" value="1"/>
</dbReference>
<evidence type="ECO:0000256" key="5">
    <source>
        <dbReference type="RuleBase" id="RU362076"/>
    </source>
</evidence>
<comment type="similarity">
    <text evidence="1 5">Belongs to the FlgD family.</text>
</comment>
<dbReference type="Gene3D" id="2.60.40.4070">
    <property type="match status" value="1"/>
</dbReference>
<name>A0A2G1MGP2_9RHOB</name>
<dbReference type="Pfam" id="PF13860">
    <property type="entry name" value="FlgD_ig"/>
    <property type="match status" value="1"/>
</dbReference>
<evidence type="ECO:0000256" key="6">
    <source>
        <dbReference type="SAM" id="MobiDB-lite"/>
    </source>
</evidence>
<evidence type="ECO:0000256" key="4">
    <source>
        <dbReference type="ARBA" id="ARBA00024746"/>
    </source>
</evidence>
<feature type="domain" description="FlgD/Vpr Ig-like" evidence="7">
    <location>
        <begin position="160"/>
        <end position="228"/>
    </location>
</feature>
<evidence type="ECO:0000313" key="9">
    <source>
        <dbReference type="EMBL" id="PHP27929.1"/>
    </source>
</evidence>
<comment type="function">
    <text evidence="4 5">Required for flagellar hook formation. May act as a scaffolding protein.</text>
</comment>
<dbReference type="EMBL" id="NQWH01000010">
    <property type="protein sequence ID" value="PHP27929.1"/>
    <property type="molecule type" value="Genomic_DNA"/>
</dbReference>
<comment type="caution">
    <text evidence="9">The sequence shown here is derived from an EMBL/GenBank/DDBJ whole genome shotgun (WGS) entry which is preliminary data.</text>
</comment>
<dbReference type="InterPro" id="IPR025965">
    <property type="entry name" value="FlgD/Vpr_Ig-like"/>
</dbReference>
<sequence>MPGRAARPARTAPPTPSTLPPPPTRPPPPHPKAPPRATGNSTFSPKADRSPQMDSVSAPSATPATATSAAAQSRDKLDADYQSFLTLLIAQVSNQDPLEPMDSTTFVSQLAQLTQVEQSITTNETLEKIETRLSAANARDDATLIGREVLAPSERVALADGRGVFSYALNGEAKSVSARILAEDGTELRRIDGLPVAAEARHEVVWDGLDREGLPVPDGSFTVEIDAIDAEEEPVFFTTYAEAQVERVAFRDGAAMLQLASGAEIAADSIVSIR</sequence>
<feature type="region of interest" description="Disordered" evidence="6">
    <location>
        <begin position="1"/>
        <end position="73"/>
    </location>
</feature>
<proteinExistence type="inferred from homology"/>
<evidence type="ECO:0000313" key="10">
    <source>
        <dbReference type="Proteomes" id="UP000221860"/>
    </source>
</evidence>
<dbReference type="GO" id="GO:0044781">
    <property type="term" value="P:bacterial-type flagellum organization"/>
    <property type="evidence" value="ECO:0007669"/>
    <property type="project" value="UniProtKB-UniRule"/>
</dbReference>
<gene>
    <name evidence="9" type="ORF">CJ301_08040</name>
</gene>
<protein>
    <recommendedName>
        <fullName evidence="2 5">Basal-body rod modification protein FlgD</fullName>
    </recommendedName>
</protein>
<dbReference type="Proteomes" id="UP000221860">
    <property type="component" value="Unassembled WGS sequence"/>
</dbReference>
<feature type="compositionally biased region" description="Pro residues" evidence="6">
    <location>
        <begin position="11"/>
        <end position="34"/>
    </location>
</feature>
<accession>A0A2G1MGP2</accession>
<keyword evidence="3 5" id="KW-1005">Bacterial flagellum biogenesis</keyword>
<evidence type="ECO:0000256" key="2">
    <source>
        <dbReference type="ARBA" id="ARBA00016013"/>
    </source>
</evidence>
<evidence type="ECO:0000256" key="3">
    <source>
        <dbReference type="ARBA" id="ARBA00022795"/>
    </source>
</evidence>
<evidence type="ECO:0000256" key="1">
    <source>
        <dbReference type="ARBA" id="ARBA00010577"/>
    </source>
</evidence>
<dbReference type="Gene3D" id="2.30.30.910">
    <property type="match status" value="1"/>
</dbReference>
<keyword evidence="10" id="KW-1185">Reference proteome</keyword>
<dbReference type="AlphaFoldDB" id="A0A2G1MGP2"/>
<feature type="domain" description="FlgD Tudor-like" evidence="8">
    <location>
        <begin position="142"/>
        <end position="270"/>
    </location>
</feature>
<reference evidence="9 10" key="1">
    <citation type="submission" date="2017-08" db="EMBL/GenBank/DDBJ databases">
        <title>Draft Genome Sequence of Loktanella cinnabarina Strain XM1, Isolated from Coastal Surface Water.</title>
        <authorList>
            <person name="Ma R."/>
            <person name="Wang J."/>
            <person name="Wang Q."/>
            <person name="Ma Z."/>
            <person name="Li J."/>
            <person name="Chen L."/>
        </authorList>
    </citation>
    <scope>NUCLEOTIDE SEQUENCE [LARGE SCALE GENOMIC DNA]</scope>
    <source>
        <strain evidence="9 10">XM1</strain>
    </source>
</reference>
<dbReference type="InterPro" id="IPR005648">
    <property type="entry name" value="FlgD"/>
</dbReference>
<feature type="compositionally biased region" description="Low complexity" evidence="6">
    <location>
        <begin position="57"/>
        <end position="71"/>
    </location>
</feature>
<evidence type="ECO:0000259" key="7">
    <source>
        <dbReference type="Pfam" id="PF13860"/>
    </source>
</evidence>
<feature type="compositionally biased region" description="Low complexity" evidence="6">
    <location>
        <begin position="1"/>
        <end position="10"/>
    </location>
</feature>
<evidence type="ECO:0000259" key="8">
    <source>
        <dbReference type="Pfam" id="PF13861"/>
    </source>
</evidence>
<dbReference type="InterPro" id="IPR025963">
    <property type="entry name" value="FLgD_Tudor"/>
</dbReference>
<organism evidence="9 10">
    <name type="scientific">Limimaricola cinnabarinus</name>
    <dbReference type="NCBI Taxonomy" id="1125964"/>
    <lineage>
        <taxon>Bacteria</taxon>
        <taxon>Pseudomonadati</taxon>
        <taxon>Pseudomonadota</taxon>
        <taxon>Alphaproteobacteria</taxon>
        <taxon>Rhodobacterales</taxon>
        <taxon>Paracoccaceae</taxon>
        <taxon>Limimaricola</taxon>
    </lineage>
</organism>